<name>A0A816IQ03_BRANA</name>
<organism evidence="1">
    <name type="scientific">Brassica napus</name>
    <name type="common">Rape</name>
    <dbReference type="NCBI Taxonomy" id="3708"/>
    <lineage>
        <taxon>Eukaryota</taxon>
        <taxon>Viridiplantae</taxon>
        <taxon>Streptophyta</taxon>
        <taxon>Embryophyta</taxon>
        <taxon>Tracheophyta</taxon>
        <taxon>Spermatophyta</taxon>
        <taxon>Magnoliopsida</taxon>
        <taxon>eudicotyledons</taxon>
        <taxon>Gunneridae</taxon>
        <taxon>Pentapetalae</taxon>
        <taxon>rosids</taxon>
        <taxon>malvids</taxon>
        <taxon>Brassicales</taxon>
        <taxon>Brassicaceae</taxon>
        <taxon>Brassiceae</taxon>
        <taxon>Brassica</taxon>
    </lineage>
</organism>
<dbReference type="Proteomes" id="UP001295469">
    <property type="component" value="Chromosome C03"/>
</dbReference>
<sequence length="47" mass="5703">MAYFVGLWFRTITNIYIPFDSKFTDIKTSFAGSLDRDNLFFKWAFFY</sequence>
<evidence type="ECO:0000313" key="1">
    <source>
        <dbReference type="EMBL" id="CAF1711435.1"/>
    </source>
</evidence>
<accession>A0A816IQ03</accession>
<proteinExistence type="predicted"/>
<gene>
    <name evidence="1" type="ORF">DARMORV10_C03P85690.1</name>
</gene>
<protein>
    <submittedName>
        <fullName evidence="1">(rape) hypothetical protein</fullName>
    </submittedName>
</protein>
<dbReference type="EMBL" id="HG994367">
    <property type="protein sequence ID" value="CAF1711435.1"/>
    <property type="molecule type" value="Genomic_DNA"/>
</dbReference>
<reference evidence="1" key="1">
    <citation type="submission" date="2021-01" db="EMBL/GenBank/DDBJ databases">
        <authorList>
            <consortium name="Genoscope - CEA"/>
            <person name="William W."/>
        </authorList>
    </citation>
    <scope>NUCLEOTIDE SEQUENCE</scope>
</reference>
<dbReference type="AlphaFoldDB" id="A0A816IQ03"/>